<protein>
    <recommendedName>
        <fullName evidence="2">Nephrocystin 3-like N-terminal domain-containing protein</fullName>
    </recommendedName>
</protein>
<evidence type="ECO:0000313" key="3">
    <source>
        <dbReference type="EMBL" id="KAF9697426.1"/>
    </source>
</evidence>
<evidence type="ECO:0000259" key="2">
    <source>
        <dbReference type="Pfam" id="PF24883"/>
    </source>
</evidence>
<dbReference type="AlphaFoldDB" id="A0A8H7J5D6"/>
<organism evidence="3 4">
    <name type="scientific">Ascochyta lentis</name>
    <dbReference type="NCBI Taxonomy" id="205686"/>
    <lineage>
        <taxon>Eukaryota</taxon>
        <taxon>Fungi</taxon>
        <taxon>Dikarya</taxon>
        <taxon>Ascomycota</taxon>
        <taxon>Pezizomycotina</taxon>
        <taxon>Dothideomycetes</taxon>
        <taxon>Pleosporomycetidae</taxon>
        <taxon>Pleosporales</taxon>
        <taxon>Pleosporineae</taxon>
        <taxon>Didymellaceae</taxon>
        <taxon>Ascochyta</taxon>
    </lineage>
</organism>
<keyword evidence="1" id="KW-0677">Repeat</keyword>
<sequence>MEAIAGLSLAANILQVVEFTANVLSAGRQISQAGSTVQNSELGVVVTDFTALNDRVKIWARPDPAALGPLAENGQALENLAVESGKIAKELISLLESLRAKPEASRYKTVSQAIRTVWSANKIDGLRNRLQTIRDELQFRILVSIREDQIQGVDEAGRKALQSVLDSNKALDTKMTAQTTEITRRQETEGQLAAQRHDEVLGAISRQRITTIVLEDVTETIKSELFFTRKDDRFEDIAVAHQQTFQWALEDTTPADWPSLVEWLRESSSVYWIAGKAGSGKSILMKYLYQDSRMSEALKNWAGEKRLIILDFYFWNSGAGIQKSQEGLFRSLLWQVLDQDPTFGSLLFPEQYFPGARWTEFPTFHQLRRAFGRLTRQRHDATKIAMIIDGLDEFDANRVTMSELAEMFLAATKQDNIKALLSSRPLTAFEDAFLD</sequence>
<proteinExistence type="predicted"/>
<dbReference type="PANTHER" id="PTHR10039:SF5">
    <property type="entry name" value="NACHT DOMAIN-CONTAINING PROTEIN"/>
    <property type="match status" value="1"/>
</dbReference>
<dbReference type="Gene3D" id="3.40.50.300">
    <property type="entry name" value="P-loop containing nucleotide triphosphate hydrolases"/>
    <property type="match status" value="1"/>
</dbReference>
<dbReference type="EMBL" id="RZGK01000008">
    <property type="protein sequence ID" value="KAF9697426.1"/>
    <property type="molecule type" value="Genomic_DNA"/>
</dbReference>
<dbReference type="PANTHER" id="PTHR10039">
    <property type="entry name" value="AMELOGENIN"/>
    <property type="match status" value="1"/>
</dbReference>
<evidence type="ECO:0000256" key="1">
    <source>
        <dbReference type="ARBA" id="ARBA00022737"/>
    </source>
</evidence>
<comment type="caution">
    <text evidence="3">The sequence shown here is derived from an EMBL/GenBank/DDBJ whole genome shotgun (WGS) entry which is preliminary data.</text>
</comment>
<feature type="domain" description="Nephrocystin 3-like N-terminal" evidence="2">
    <location>
        <begin position="244"/>
        <end position="424"/>
    </location>
</feature>
<dbReference type="Pfam" id="PF24883">
    <property type="entry name" value="NPHP3_N"/>
    <property type="match status" value="1"/>
</dbReference>
<reference evidence="3" key="2">
    <citation type="submission" date="2020-09" db="EMBL/GenBank/DDBJ databases">
        <title>Reference genome assembly for Australian Ascochyta lentis isolate Al4.</title>
        <authorList>
            <person name="Lee R.C."/>
            <person name="Farfan-Caceres L.M."/>
            <person name="Debler J.W."/>
            <person name="Williams A.H."/>
            <person name="Henares B.M."/>
        </authorList>
    </citation>
    <scope>NUCLEOTIDE SEQUENCE</scope>
    <source>
        <strain evidence="3">Al4</strain>
    </source>
</reference>
<dbReference type="InterPro" id="IPR027417">
    <property type="entry name" value="P-loop_NTPase"/>
</dbReference>
<keyword evidence="4" id="KW-1185">Reference proteome</keyword>
<gene>
    <name evidence="3" type="ORF">EKO04_004561</name>
</gene>
<dbReference type="OrthoDB" id="443402at2759"/>
<dbReference type="Proteomes" id="UP000651452">
    <property type="component" value="Unassembled WGS sequence"/>
</dbReference>
<reference evidence="3" key="1">
    <citation type="submission" date="2018-12" db="EMBL/GenBank/DDBJ databases">
        <authorList>
            <person name="Syme R.A."/>
            <person name="Farfan-Caceres L."/>
            <person name="Lichtenzveig J."/>
        </authorList>
    </citation>
    <scope>NUCLEOTIDE SEQUENCE</scope>
    <source>
        <strain evidence="3">Al4</strain>
    </source>
</reference>
<evidence type="ECO:0000313" key="4">
    <source>
        <dbReference type="Proteomes" id="UP000651452"/>
    </source>
</evidence>
<name>A0A8H7J5D6_9PLEO</name>
<accession>A0A8H7J5D6</accession>
<dbReference type="InterPro" id="IPR056884">
    <property type="entry name" value="NPHP3-like_N"/>
</dbReference>